<organism evidence="1 2">
    <name type="scientific">Actinacidiphila epipremni</name>
    <dbReference type="NCBI Taxonomy" id="2053013"/>
    <lineage>
        <taxon>Bacteria</taxon>
        <taxon>Bacillati</taxon>
        <taxon>Actinomycetota</taxon>
        <taxon>Actinomycetes</taxon>
        <taxon>Kitasatosporales</taxon>
        <taxon>Streptomycetaceae</taxon>
        <taxon>Actinacidiphila</taxon>
    </lineage>
</organism>
<evidence type="ECO:0000313" key="1">
    <source>
        <dbReference type="EMBL" id="NJP46603.1"/>
    </source>
</evidence>
<keyword evidence="2" id="KW-1185">Reference proteome</keyword>
<sequence>MTGGGGGGGYNVTETALAQTAAGLNGVIHELQSMGQEAAADVGRGFSNMKLTGMQTGHDGLTSAFNGFCDRWEWGVRTIVQDADQIAQRLGLAAGTYYEMDQYAKKTLKVVVASDLGNPNLTEEQEENMSWSQIGSDNAINDFLHPDFSPKSAQQALSEMGQTWKDTAHDMSQNWTAETAATLTGNHDEYNKALEDFYGPTAAEQAQQQGQGGG</sequence>
<evidence type="ECO:0000313" key="2">
    <source>
        <dbReference type="Proteomes" id="UP000734511"/>
    </source>
</evidence>
<dbReference type="EMBL" id="JAATEJ010000023">
    <property type="protein sequence ID" value="NJP46603.1"/>
    <property type="molecule type" value="Genomic_DNA"/>
</dbReference>
<gene>
    <name evidence="1" type="ORF">HCN08_24830</name>
</gene>
<dbReference type="RefSeq" id="WP_167985462.1">
    <property type="nucleotide sequence ID" value="NZ_JAATEJ010000023.1"/>
</dbReference>
<reference evidence="1 2" key="1">
    <citation type="submission" date="2020-03" db="EMBL/GenBank/DDBJ databases">
        <title>WGS of actinomycetes isolated from Thailand.</title>
        <authorList>
            <person name="Thawai C."/>
        </authorList>
    </citation>
    <scope>NUCLEOTIDE SEQUENCE [LARGE SCALE GENOMIC DNA]</scope>
    <source>
        <strain evidence="1 2">PRB2-1</strain>
    </source>
</reference>
<comment type="caution">
    <text evidence="1">The sequence shown here is derived from an EMBL/GenBank/DDBJ whole genome shotgun (WGS) entry which is preliminary data.</text>
</comment>
<accession>A0ABX0ZYD1</accession>
<name>A0ABX0ZYD1_9ACTN</name>
<protein>
    <recommendedName>
        <fullName evidence="3">WXG100 family type VII secretion target</fullName>
    </recommendedName>
</protein>
<dbReference type="Proteomes" id="UP000734511">
    <property type="component" value="Unassembled WGS sequence"/>
</dbReference>
<evidence type="ECO:0008006" key="3">
    <source>
        <dbReference type="Google" id="ProtNLM"/>
    </source>
</evidence>
<proteinExistence type="predicted"/>